<keyword evidence="2" id="KW-0805">Transcription regulation</keyword>
<organism evidence="7 8">
    <name type="scientific">Pangasianodon hypophthalmus</name>
    <name type="common">Striped catfish</name>
    <name type="synonym">Helicophagus hypophthalmus</name>
    <dbReference type="NCBI Taxonomy" id="310915"/>
    <lineage>
        <taxon>Eukaryota</taxon>
        <taxon>Metazoa</taxon>
        <taxon>Chordata</taxon>
        <taxon>Craniata</taxon>
        <taxon>Vertebrata</taxon>
        <taxon>Euteleostomi</taxon>
        <taxon>Actinopterygii</taxon>
        <taxon>Neopterygii</taxon>
        <taxon>Teleostei</taxon>
        <taxon>Ostariophysi</taxon>
        <taxon>Siluriformes</taxon>
        <taxon>Pangasiidae</taxon>
        <taxon>Pangasianodon</taxon>
    </lineage>
</organism>
<feature type="compositionally biased region" description="Low complexity" evidence="6">
    <location>
        <begin position="62"/>
        <end position="72"/>
    </location>
</feature>
<comment type="subcellular location">
    <subcellularLocation>
        <location evidence="1">Nucleus</location>
    </subcellularLocation>
</comment>
<dbReference type="InterPro" id="IPR011520">
    <property type="entry name" value="Vg_fam"/>
</dbReference>
<accession>A0A5N5LKL3</accession>
<gene>
    <name evidence="7" type="ORF">PHYPO_G00076110</name>
</gene>
<evidence type="ECO:0000256" key="5">
    <source>
        <dbReference type="ARBA" id="ARBA00025784"/>
    </source>
</evidence>
<feature type="region of interest" description="Disordered" evidence="6">
    <location>
        <begin position="42"/>
        <end position="72"/>
    </location>
</feature>
<dbReference type="GO" id="GO:0006355">
    <property type="term" value="P:regulation of DNA-templated transcription"/>
    <property type="evidence" value="ECO:0007669"/>
    <property type="project" value="InterPro"/>
</dbReference>
<dbReference type="AlphaFoldDB" id="A0A5N5LKL3"/>
<dbReference type="PANTHER" id="PTHR15950">
    <property type="entry name" value="TRANSCRIPTION COFACTOR VESTIGIAL-LIKE PROTEIN"/>
    <property type="match status" value="1"/>
</dbReference>
<sequence length="140" mass="15717">MENRREEKHTTASPRSVIVTYYEGDINTVVDEHFFRALSKNSSPKDLSIKHRERHTPHTPRSTDSLTPPSWSTSWSRTSVCAPNHTSHTAPCFSAEEAVRASSVIMSRPETPASWSLSQSYMLTSLAHQLSEAPSFHPPK</sequence>
<name>A0A5N5LKL3_PANHP</name>
<reference evidence="7 8" key="1">
    <citation type="submission" date="2019-06" db="EMBL/GenBank/DDBJ databases">
        <title>A chromosome-scale genome assembly of the striped catfish, Pangasianodon hypophthalmus.</title>
        <authorList>
            <person name="Wen M."/>
            <person name="Zahm M."/>
            <person name="Roques C."/>
            <person name="Cabau C."/>
            <person name="Klopp C."/>
            <person name="Donnadieu C."/>
            <person name="Jouanno E."/>
            <person name="Avarre J.-C."/>
            <person name="Campet M."/>
            <person name="Ha T.T.T."/>
            <person name="Dugue R."/>
            <person name="Lampietro C."/>
            <person name="Louis A."/>
            <person name="Herpin A."/>
            <person name="Echchiki A."/>
            <person name="Berthelot C."/>
            <person name="Parey E."/>
            <person name="Roest-Crollius H."/>
            <person name="Braasch I."/>
            <person name="Postlethwait J."/>
            <person name="Bobe J."/>
            <person name="Montfort J."/>
            <person name="Bouchez O."/>
            <person name="Begum T."/>
            <person name="Schartl M."/>
            <person name="Guiguen Y."/>
        </authorList>
    </citation>
    <scope>NUCLEOTIDE SEQUENCE [LARGE SCALE GENOMIC DNA]</scope>
    <source>
        <strain evidence="7 8">Indonesia</strain>
        <tissue evidence="7">Blood</tissue>
    </source>
</reference>
<keyword evidence="3" id="KW-0804">Transcription</keyword>
<evidence type="ECO:0000256" key="2">
    <source>
        <dbReference type="ARBA" id="ARBA00023015"/>
    </source>
</evidence>
<evidence type="ECO:0000313" key="7">
    <source>
        <dbReference type="EMBL" id="KAB5543169.1"/>
    </source>
</evidence>
<dbReference type="Pfam" id="PF07545">
    <property type="entry name" value="Vg_Tdu"/>
    <property type="match status" value="1"/>
</dbReference>
<evidence type="ECO:0000256" key="4">
    <source>
        <dbReference type="ARBA" id="ARBA00023242"/>
    </source>
</evidence>
<dbReference type="PANTHER" id="PTHR15950:SF23">
    <property type="entry name" value="SI:CH73-52F15.5-RELATED"/>
    <property type="match status" value="1"/>
</dbReference>
<evidence type="ECO:0008006" key="9">
    <source>
        <dbReference type="Google" id="ProtNLM"/>
    </source>
</evidence>
<comment type="caution">
    <text evidence="7">The sequence shown here is derived from an EMBL/GenBank/DDBJ whole genome shotgun (WGS) entry which is preliminary data.</text>
</comment>
<evidence type="ECO:0000256" key="1">
    <source>
        <dbReference type="ARBA" id="ARBA00004123"/>
    </source>
</evidence>
<protein>
    <recommendedName>
        <fullName evidence="9">Transcription cofactor vestigial-like protein 1</fullName>
    </recommendedName>
</protein>
<evidence type="ECO:0000256" key="3">
    <source>
        <dbReference type="ARBA" id="ARBA00023163"/>
    </source>
</evidence>
<proteinExistence type="inferred from homology"/>
<dbReference type="Proteomes" id="UP000327468">
    <property type="component" value="Chromosome 17"/>
</dbReference>
<keyword evidence="8" id="KW-1185">Reference proteome</keyword>
<dbReference type="GO" id="GO:0005634">
    <property type="term" value="C:nucleus"/>
    <property type="evidence" value="ECO:0007669"/>
    <property type="project" value="UniProtKB-SubCell"/>
</dbReference>
<evidence type="ECO:0000256" key="6">
    <source>
        <dbReference type="SAM" id="MobiDB-lite"/>
    </source>
</evidence>
<comment type="similarity">
    <text evidence="5">Belongs to the vestigial family.</text>
</comment>
<keyword evidence="4" id="KW-0539">Nucleus</keyword>
<dbReference type="EMBL" id="VFJC01000018">
    <property type="protein sequence ID" value="KAB5543169.1"/>
    <property type="molecule type" value="Genomic_DNA"/>
</dbReference>
<evidence type="ECO:0000313" key="8">
    <source>
        <dbReference type="Proteomes" id="UP000327468"/>
    </source>
</evidence>